<evidence type="ECO:0000256" key="2">
    <source>
        <dbReference type="ARBA" id="ARBA00022771"/>
    </source>
</evidence>
<dbReference type="PROSITE" id="PS50865">
    <property type="entry name" value="ZF_MYND_2"/>
    <property type="match status" value="1"/>
</dbReference>
<keyword evidence="1" id="KW-0479">Metal-binding</keyword>
<dbReference type="GO" id="GO:0005634">
    <property type="term" value="C:nucleus"/>
    <property type="evidence" value="ECO:0007669"/>
    <property type="project" value="TreeGrafter"/>
</dbReference>
<dbReference type="OrthoDB" id="432970at2759"/>
<sequence>MVHEDKRKDAPFFTLQTKVSDQSVEFLQLTPTRHSFEEMAHPVVWMRKAWFFPTGNWPSVCLTQELSPEENAEILLLGCGDPRSILFTIYHDLAPDYRHLDITCCDWEPAVIARNIILFTMVADGVSPDTVWSIFFHTFLDQMEYHSLLAHCRTLVQCSSDLEAWKASKYGGYIRFCTEWSFAEVRRHWLKYLEFDTLPDNEKQAIQASFEAGMKTVQQKLKDGMILNSLRSAGPLFMYFEQFEAAKTYSTYWTTGTTASATVPPYSNPTFFYSLCGNFFAVYHGTEPLPGFHLAPALIPIKGVHSSPDPDFQDVAKTAMDQFRLWCSAFKKRVGTGFGANLKLRFHVGEGMAFCRALLVCQRTKSMQSGVYTSQWGGTQITLDESDYSGNRPSAPLAFNVIDTSNFTDHLGLFNILTATVPLLQKKPWAVLHTDTLVPLHPNGSPSSTLADHAGDIPTLSLAFGVAPSSFLSHFTTYSNKHELIAASLSMCSHTRDRISWRIPTPVVSGSVGDKLAEDLQRPTIQKWQAKDLARYFFSVYLKIFDDESISSLRNMNPASFKKRSLSQYTREGLVAFMALVKERVKADWIAVVEAFDDLQAADHTLLLGNTHYQDFVCQLYLYDVYVMDSMNPAFLESLRGRNNLFRGWKDIPPVVCAVLKVPRDRLKILEEMSPDAVGTPILQCETRGAQFHNIHSSLRPIFGDLVLSSIAGELSVSINEDLRGWDGNSDLIVTFYLPSWTLLRNPPDAIEIGLIFKSTPYAVATLASKLGRHLCIYSTKLSNSANVLLVRHRPDNIEEIRNFRVNSASPSEEVGQTVMVNVNPSLPKVSTLTIRDDITHPATKKSLSHGASVNTQAIADTAIRVCVKNYVQTLVYPFPIRTDQLKVRIARKSSYVEVEAPIRSDLEDARKLSLNLFPVARDGKIINLLNIHYVNLDTLPALELPQGENMGWLTSHLGMTMSESEKQAAKSQDQTQRGMFFNLKESIALIFNEHMTLEERPFVFALHNPEDNTGIYTYIFINEIRLDLSAQTIVADACVVPFYFNMLFNVLGALKTINSSPINTLNDEMAAWKKLLPAFAERCRTWKHTDNCEYLEKGIPAITEYDMFSASPLCSCGRGKNLGSFANVESWKPFAPYATRVAIALLFTFSNGDLAQTMRPAALNRANSGPRTTPSTSPSNVANCANFQTTLRFSPKQCLLPDTTLEHTLRTLSEMAHPLVWPKKHFFYPIGNTPPICLTQELSPEESAEILLLGCGDPRSIMFTVWNDLSPNYRKLDVTCCDWEPAVLARNVILLTMAADGVSTAAAWSIFYHFFLDQNEYDILVVHCRKLVQCSSDLSTWKTSKYGGYIRFCTEQSFSEVRRHWVLYLESKNLPDVEKNDIRATFASGMKVVQNQYRENRVLTCLRSAGPLVMSFVHEAAKSHNAFWSTGTTRSDPHSAATLSHTNPTFLYSLSGKRFAVHYGTDPLSAFHLSPGLIPIKGVHSPPKPNLQDLVKTAMSQFELWCLAFKKRVSTSSTANLKIRIHVGESMAFCRALLVCQKSKSIKSGVYTSPWGGSRIVLDDSDYSGGPSSAPAIFNVIDTSNLTDHLGLLNTLTVTVPLLQRKPWAVIHTNTLVPLDPDNRINSNLSSRVFADIPTLSLVLGVTPSPCRSHFTTQSNKHEILASPLSHSQLHEYISWKIPPSIISGSVGDDVAADIQRPTIQEWQAKDLGRFFFAVYSKMFDDENISSAVQNMTLAGLNSRSLSHYTRESLVSLLVLVKERVKADWIEIIETFDDLQAADHSLLVGSNNYQDFVCHLYLRGVYTMDSMKPAFLDGLRGRNNLFRGWRDIPPVVCAVLKVPRDRLKVLEDMDADKIMTPLLQCETRGSQFHNIHASIRPIFGNMVSSSVGGEPSITINEDMRGWDGNSDLIVTFYMPSWILLQHAPDTVEIGLAVKSTPMSVNALVSKLGMLLNIYSAKVSNSASVQFVRHRPNNLEEIRHLQVKTIYASPENRKKVVVNFDASEPKVSTLTIRHDISHPVAKMTLLQGASVVTKPIADSVIRVTIQDYAHTLVYPFPVRVDQTKVRIARKSSYVEIEAPVRPDFEDHEILSLNLFPVARDGKIVNLLNIHYVNLDKLPALQLPKGVAMHSNWMSVHLGMTMSDSEKQAGKLLDQDRRGMLYNLKESIGTIFLKHTEMDERPRVFGLHNPGDDVGIYTLVFLNDIKLDLSAQTIMADACVVPLYEAMIPRIMNALGSLSPIAIVTLEDETLAWKRLLPAFAERCRTWKHSDNCEYLKKGFPVALIGYASSPLCSCGKGKNLGSFSKVPSWKLFQPEAIRIAIGPLFTFSNMYDMLQSLKKNMDTGKSNGRTTQSSSSGPASMNCANCAKSGAAHMCSNCKTVRYCSSSCQKNHWKAHKPRCISKS</sequence>
<evidence type="ECO:0000256" key="3">
    <source>
        <dbReference type="ARBA" id="ARBA00022833"/>
    </source>
</evidence>
<feature type="domain" description="MYND-type" evidence="5">
    <location>
        <begin position="2367"/>
        <end position="2404"/>
    </location>
</feature>
<dbReference type="GO" id="GO:0008270">
    <property type="term" value="F:zinc ion binding"/>
    <property type="evidence" value="ECO:0007669"/>
    <property type="project" value="UniProtKB-KW"/>
</dbReference>
<dbReference type="PANTHER" id="PTHR10237">
    <property type="entry name" value="DEFORMED EPIDERMAL AUTOREGULATORY FACTOR 1 HOMOLOG SUPPRESSIN"/>
    <property type="match status" value="1"/>
</dbReference>
<reference evidence="6 7" key="1">
    <citation type="journal article" date="2018" name="Evol. Lett.">
        <title>Horizontal gene cluster transfer increased hallucinogenic mushroom diversity.</title>
        <authorList>
            <person name="Reynolds H.T."/>
            <person name="Vijayakumar V."/>
            <person name="Gluck-Thaler E."/>
            <person name="Korotkin H.B."/>
            <person name="Matheny P.B."/>
            <person name="Slot J.C."/>
        </authorList>
    </citation>
    <scope>NUCLEOTIDE SEQUENCE [LARGE SCALE GENOMIC DNA]</scope>
    <source>
        <strain evidence="6 7">2631</strain>
    </source>
</reference>
<dbReference type="PANTHER" id="PTHR10237:SF14">
    <property type="entry name" value="MYND-TYPE DOMAIN-CONTAINING PROTEIN"/>
    <property type="match status" value="1"/>
</dbReference>
<dbReference type="Pfam" id="PF14737">
    <property type="entry name" value="DUF4470"/>
    <property type="match status" value="2"/>
</dbReference>
<evidence type="ECO:0000256" key="4">
    <source>
        <dbReference type="PROSITE-ProRule" id="PRU00134"/>
    </source>
</evidence>
<name>A0A409XPS7_PSICY</name>
<dbReference type="GO" id="GO:0000981">
    <property type="term" value="F:DNA-binding transcription factor activity, RNA polymerase II-specific"/>
    <property type="evidence" value="ECO:0007669"/>
    <property type="project" value="TreeGrafter"/>
</dbReference>
<evidence type="ECO:0000259" key="5">
    <source>
        <dbReference type="PROSITE" id="PS50865"/>
    </source>
</evidence>
<dbReference type="PROSITE" id="PS01360">
    <property type="entry name" value="ZF_MYND_1"/>
    <property type="match status" value="1"/>
</dbReference>
<evidence type="ECO:0000256" key="1">
    <source>
        <dbReference type="ARBA" id="ARBA00022723"/>
    </source>
</evidence>
<evidence type="ECO:0000313" key="7">
    <source>
        <dbReference type="Proteomes" id="UP000283269"/>
    </source>
</evidence>
<evidence type="ECO:0000313" key="6">
    <source>
        <dbReference type="EMBL" id="PPQ92792.1"/>
    </source>
</evidence>
<dbReference type="Proteomes" id="UP000283269">
    <property type="component" value="Unassembled WGS sequence"/>
</dbReference>
<dbReference type="SUPFAM" id="SSF144232">
    <property type="entry name" value="HIT/MYND zinc finger-like"/>
    <property type="match status" value="1"/>
</dbReference>
<dbReference type="Gene3D" id="6.10.140.2220">
    <property type="match status" value="1"/>
</dbReference>
<comment type="caution">
    <text evidence="6">The sequence shown here is derived from an EMBL/GenBank/DDBJ whole genome shotgun (WGS) entry which is preliminary data.</text>
</comment>
<protein>
    <recommendedName>
        <fullName evidence="5">MYND-type domain-containing protein</fullName>
    </recommendedName>
</protein>
<keyword evidence="7" id="KW-1185">Reference proteome</keyword>
<dbReference type="STRING" id="93625.A0A409XPS7"/>
<keyword evidence="2 4" id="KW-0863">Zinc-finger</keyword>
<proteinExistence type="predicted"/>
<dbReference type="InterPro" id="IPR024119">
    <property type="entry name" value="TF_DEAF-1"/>
</dbReference>
<dbReference type="EMBL" id="NHYD01000969">
    <property type="protein sequence ID" value="PPQ92792.1"/>
    <property type="molecule type" value="Genomic_DNA"/>
</dbReference>
<dbReference type="InterPro" id="IPR027974">
    <property type="entry name" value="DUF4470"/>
</dbReference>
<organism evidence="6 7">
    <name type="scientific">Psilocybe cyanescens</name>
    <dbReference type="NCBI Taxonomy" id="93625"/>
    <lineage>
        <taxon>Eukaryota</taxon>
        <taxon>Fungi</taxon>
        <taxon>Dikarya</taxon>
        <taxon>Basidiomycota</taxon>
        <taxon>Agaricomycotina</taxon>
        <taxon>Agaricomycetes</taxon>
        <taxon>Agaricomycetidae</taxon>
        <taxon>Agaricales</taxon>
        <taxon>Agaricineae</taxon>
        <taxon>Strophariaceae</taxon>
        <taxon>Psilocybe</taxon>
    </lineage>
</organism>
<accession>A0A409XPS7</accession>
<dbReference type="InParanoid" id="A0A409XPS7"/>
<keyword evidence="3" id="KW-0862">Zinc</keyword>
<dbReference type="InterPro" id="IPR002893">
    <property type="entry name" value="Znf_MYND"/>
</dbReference>
<gene>
    <name evidence="6" type="ORF">CVT25_003903</name>
</gene>
<dbReference type="Pfam" id="PF01753">
    <property type="entry name" value="zf-MYND"/>
    <property type="match status" value="1"/>
</dbReference>